<keyword evidence="2" id="KW-0472">Membrane</keyword>
<feature type="transmembrane region" description="Helical" evidence="2">
    <location>
        <begin position="170"/>
        <end position="188"/>
    </location>
</feature>
<organism evidence="3 4">
    <name type="scientific">Parasponia andersonii</name>
    <name type="common">Sponia andersonii</name>
    <dbReference type="NCBI Taxonomy" id="3476"/>
    <lineage>
        <taxon>Eukaryota</taxon>
        <taxon>Viridiplantae</taxon>
        <taxon>Streptophyta</taxon>
        <taxon>Embryophyta</taxon>
        <taxon>Tracheophyta</taxon>
        <taxon>Spermatophyta</taxon>
        <taxon>Magnoliopsida</taxon>
        <taxon>eudicotyledons</taxon>
        <taxon>Gunneridae</taxon>
        <taxon>Pentapetalae</taxon>
        <taxon>rosids</taxon>
        <taxon>fabids</taxon>
        <taxon>Rosales</taxon>
        <taxon>Cannabaceae</taxon>
        <taxon>Parasponia</taxon>
    </lineage>
</organism>
<evidence type="ECO:0000256" key="2">
    <source>
        <dbReference type="SAM" id="Phobius"/>
    </source>
</evidence>
<proteinExistence type="inferred from homology"/>
<name>A0A2P5AU08_PARAD</name>
<dbReference type="PANTHER" id="PTHR11926">
    <property type="entry name" value="GLUCOSYL/GLUCURONOSYL TRANSFERASES"/>
    <property type="match status" value="1"/>
</dbReference>
<dbReference type="EMBL" id="JXTB01000448">
    <property type="protein sequence ID" value="PON40037.1"/>
    <property type="molecule type" value="Genomic_DNA"/>
</dbReference>
<dbReference type="Proteomes" id="UP000237105">
    <property type="component" value="Unassembled WGS sequence"/>
</dbReference>
<comment type="similarity">
    <text evidence="1">Belongs to the UDP-glycosyltransferase family.</text>
</comment>
<dbReference type="STRING" id="3476.A0A2P5AU08"/>
<keyword evidence="3" id="KW-0808">Transferase</keyword>
<accession>A0A2P5AU08</accession>
<sequence length="190" mass="21389">MADIAAVKVKPTTVCHVVAMPYPGRSHINALMNICKLLASRKSDIVVTFVVTEEWLGLIGSHPKPDSVRFRTVANVVPSERCRARDLPGFFEAVSTKLAAPFEELLDGLDQELPVSAIVADTFLVWVGEVGERKNIPVASFWPLSASMFFVFYYFHLIKQNGHYPFECSGSYLTFFLYFFLSVCFFFLES</sequence>
<feature type="transmembrane region" description="Helical" evidence="2">
    <location>
        <begin position="141"/>
        <end position="158"/>
    </location>
</feature>
<protein>
    <submittedName>
        <fullName evidence="3">UDP-glucuronosyl/UDP-glucosyltransferase</fullName>
    </submittedName>
</protein>
<dbReference type="OrthoDB" id="5835829at2759"/>
<keyword evidence="4" id="KW-1185">Reference proteome</keyword>
<dbReference type="PANTHER" id="PTHR11926:SF1395">
    <property type="entry name" value="GLYCOSYLTRANSFERASE"/>
    <property type="match status" value="1"/>
</dbReference>
<keyword evidence="2" id="KW-1133">Transmembrane helix</keyword>
<dbReference type="AlphaFoldDB" id="A0A2P5AU08"/>
<keyword evidence="2" id="KW-0812">Transmembrane</keyword>
<dbReference type="Gene3D" id="3.40.50.2000">
    <property type="entry name" value="Glycogen Phosphorylase B"/>
    <property type="match status" value="1"/>
</dbReference>
<dbReference type="GO" id="GO:0080043">
    <property type="term" value="F:quercetin 3-O-glucosyltransferase activity"/>
    <property type="evidence" value="ECO:0007669"/>
    <property type="project" value="TreeGrafter"/>
</dbReference>
<dbReference type="GO" id="GO:0080044">
    <property type="term" value="F:quercetin 7-O-glucosyltransferase activity"/>
    <property type="evidence" value="ECO:0007669"/>
    <property type="project" value="TreeGrafter"/>
</dbReference>
<evidence type="ECO:0000313" key="3">
    <source>
        <dbReference type="EMBL" id="PON40037.1"/>
    </source>
</evidence>
<evidence type="ECO:0000313" key="4">
    <source>
        <dbReference type="Proteomes" id="UP000237105"/>
    </source>
</evidence>
<gene>
    <name evidence="3" type="ORF">PanWU01x14_300610</name>
</gene>
<comment type="caution">
    <text evidence="3">The sequence shown here is derived from an EMBL/GenBank/DDBJ whole genome shotgun (WGS) entry which is preliminary data.</text>
</comment>
<dbReference type="SUPFAM" id="SSF53756">
    <property type="entry name" value="UDP-Glycosyltransferase/glycogen phosphorylase"/>
    <property type="match status" value="1"/>
</dbReference>
<evidence type="ECO:0000256" key="1">
    <source>
        <dbReference type="ARBA" id="ARBA00009995"/>
    </source>
</evidence>
<reference evidence="4" key="1">
    <citation type="submission" date="2016-06" db="EMBL/GenBank/DDBJ databases">
        <title>Parallel loss of symbiosis genes in relatives of nitrogen-fixing non-legume Parasponia.</title>
        <authorList>
            <person name="Van Velzen R."/>
            <person name="Holmer R."/>
            <person name="Bu F."/>
            <person name="Rutten L."/>
            <person name="Van Zeijl A."/>
            <person name="Liu W."/>
            <person name="Santuari L."/>
            <person name="Cao Q."/>
            <person name="Sharma T."/>
            <person name="Shen D."/>
            <person name="Roswanjaya Y."/>
            <person name="Wardhani T."/>
            <person name="Kalhor M.S."/>
            <person name="Jansen J."/>
            <person name="Van den Hoogen J."/>
            <person name="Gungor B."/>
            <person name="Hartog M."/>
            <person name="Hontelez J."/>
            <person name="Verver J."/>
            <person name="Yang W.-C."/>
            <person name="Schijlen E."/>
            <person name="Repin R."/>
            <person name="Schilthuizen M."/>
            <person name="Schranz E."/>
            <person name="Heidstra R."/>
            <person name="Miyata K."/>
            <person name="Fedorova E."/>
            <person name="Kohlen W."/>
            <person name="Bisseling T."/>
            <person name="Smit S."/>
            <person name="Geurts R."/>
        </authorList>
    </citation>
    <scope>NUCLEOTIDE SEQUENCE [LARGE SCALE GENOMIC DNA]</scope>
    <source>
        <strain evidence="4">cv. WU1-14</strain>
    </source>
</reference>